<keyword evidence="3" id="KW-1185">Reference proteome</keyword>
<evidence type="ECO:0008006" key="4">
    <source>
        <dbReference type="Google" id="ProtNLM"/>
    </source>
</evidence>
<feature type="chain" id="PRO_5035218824" description="Plethodontid modulating factor" evidence="1">
    <location>
        <begin position="20"/>
        <end position="85"/>
    </location>
</feature>
<comment type="caution">
    <text evidence="2">The sequence shown here is derived from an EMBL/GenBank/DDBJ whole genome shotgun (WGS) entry which is preliminary data.</text>
</comment>
<proteinExistence type="predicted"/>
<organism evidence="2 3">
    <name type="scientific">Allacma fusca</name>
    <dbReference type="NCBI Taxonomy" id="39272"/>
    <lineage>
        <taxon>Eukaryota</taxon>
        <taxon>Metazoa</taxon>
        <taxon>Ecdysozoa</taxon>
        <taxon>Arthropoda</taxon>
        <taxon>Hexapoda</taxon>
        <taxon>Collembola</taxon>
        <taxon>Symphypleona</taxon>
        <taxon>Sminthuridae</taxon>
        <taxon>Allacma</taxon>
    </lineage>
</organism>
<dbReference type="EMBL" id="CAJVCH010046660">
    <property type="protein sequence ID" value="CAG7717529.1"/>
    <property type="molecule type" value="Genomic_DNA"/>
</dbReference>
<gene>
    <name evidence="2" type="ORF">AFUS01_LOCUS6985</name>
</gene>
<keyword evidence="1" id="KW-0732">Signal</keyword>
<accession>A0A8J2NWX3</accession>
<evidence type="ECO:0000256" key="1">
    <source>
        <dbReference type="SAM" id="SignalP"/>
    </source>
</evidence>
<dbReference type="Proteomes" id="UP000708208">
    <property type="component" value="Unassembled WGS sequence"/>
</dbReference>
<reference evidence="2" key="1">
    <citation type="submission" date="2021-06" db="EMBL/GenBank/DDBJ databases">
        <authorList>
            <person name="Hodson N. C."/>
            <person name="Mongue J. A."/>
            <person name="Jaron S. K."/>
        </authorList>
    </citation>
    <scope>NUCLEOTIDE SEQUENCE</scope>
</reference>
<evidence type="ECO:0000313" key="2">
    <source>
        <dbReference type="EMBL" id="CAG7717529.1"/>
    </source>
</evidence>
<dbReference type="AlphaFoldDB" id="A0A8J2NWX3"/>
<name>A0A8J2NWX3_9HEXA</name>
<evidence type="ECO:0000313" key="3">
    <source>
        <dbReference type="Proteomes" id="UP000708208"/>
    </source>
</evidence>
<protein>
    <recommendedName>
        <fullName evidence="4">Plethodontid modulating factor</fullName>
    </recommendedName>
</protein>
<feature type="signal peptide" evidence="1">
    <location>
        <begin position="1"/>
        <end position="19"/>
    </location>
</feature>
<sequence>MNRSILLFCFLGIAALVVSKPADSGEMCQSYEMDCVFSYPHNGTTIHNKGAILDDCRCDSSRGRLECSNELLKPEAKNCNCRCKE</sequence>